<dbReference type="EMBL" id="MN739212">
    <property type="protein sequence ID" value="QHS93922.1"/>
    <property type="molecule type" value="Genomic_DNA"/>
</dbReference>
<feature type="compositionally biased region" description="Basic residues" evidence="1">
    <location>
        <begin position="30"/>
        <end position="39"/>
    </location>
</feature>
<accession>A0A6C0BPL6</accession>
<reference evidence="2" key="1">
    <citation type="journal article" date="2020" name="Nature">
        <title>Giant virus diversity and host interactions through global metagenomics.</title>
        <authorList>
            <person name="Schulz F."/>
            <person name="Roux S."/>
            <person name="Paez-Espino D."/>
            <person name="Jungbluth S."/>
            <person name="Walsh D.A."/>
            <person name="Denef V.J."/>
            <person name="McMahon K.D."/>
            <person name="Konstantinidis K.T."/>
            <person name="Eloe-Fadrosh E.A."/>
            <person name="Kyrpides N.C."/>
            <person name="Woyke T."/>
        </authorList>
    </citation>
    <scope>NUCLEOTIDE SEQUENCE</scope>
    <source>
        <strain evidence="2">GVMAG-M-3300018080-19</strain>
    </source>
</reference>
<name>A0A6C0BPL6_9ZZZZ</name>
<proteinExistence type="predicted"/>
<feature type="region of interest" description="Disordered" evidence="1">
    <location>
        <begin position="1"/>
        <end position="39"/>
    </location>
</feature>
<evidence type="ECO:0000256" key="1">
    <source>
        <dbReference type="SAM" id="MobiDB-lite"/>
    </source>
</evidence>
<feature type="compositionally biased region" description="Polar residues" evidence="1">
    <location>
        <begin position="19"/>
        <end position="29"/>
    </location>
</feature>
<dbReference type="AlphaFoldDB" id="A0A6C0BPL6"/>
<sequence>MSQHQPRFLNPRRARNFKVRSSTKPTKVTQKQRKKFTNGQRRLRSGAIQFQGKKGVWRPRKSGGCGCGR</sequence>
<organism evidence="2">
    <name type="scientific">viral metagenome</name>
    <dbReference type="NCBI Taxonomy" id="1070528"/>
    <lineage>
        <taxon>unclassified sequences</taxon>
        <taxon>metagenomes</taxon>
        <taxon>organismal metagenomes</taxon>
    </lineage>
</organism>
<protein>
    <submittedName>
        <fullName evidence="2">Uncharacterized protein</fullName>
    </submittedName>
</protein>
<evidence type="ECO:0000313" key="2">
    <source>
        <dbReference type="EMBL" id="QHS93922.1"/>
    </source>
</evidence>